<comment type="function">
    <text evidence="3">The electron transfer flavoprotein serves as a specific electron acceptor for other dehydrogenases. It transfers the electrons to the main respiratory chain via ETF-ubiquinone oxidoreductase (ETF dehydrogenase).</text>
</comment>
<dbReference type="PANTHER" id="PTHR43153:SF1">
    <property type="entry name" value="ELECTRON TRANSFER FLAVOPROTEIN SUBUNIT ALPHA, MITOCHONDRIAL"/>
    <property type="match status" value="1"/>
</dbReference>
<dbReference type="SUPFAM" id="SSF52402">
    <property type="entry name" value="Adenine nucleotide alpha hydrolases-like"/>
    <property type="match status" value="1"/>
</dbReference>
<dbReference type="OrthoDB" id="9770286at2"/>
<evidence type="ECO:0000313" key="6">
    <source>
        <dbReference type="EMBL" id="GEN78399.1"/>
    </source>
</evidence>
<dbReference type="AlphaFoldDB" id="A0A511YT85"/>
<evidence type="ECO:0000313" key="7">
    <source>
        <dbReference type="Proteomes" id="UP000321484"/>
    </source>
</evidence>
<dbReference type="Proteomes" id="UP000321484">
    <property type="component" value="Unassembled WGS sequence"/>
</dbReference>
<evidence type="ECO:0000256" key="3">
    <source>
        <dbReference type="ARBA" id="ARBA00025649"/>
    </source>
</evidence>
<dbReference type="Gene3D" id="3.40.50.620">
    <property type="entry name" value="HUPs"/>
    <property type="match status" value="1"/>
</dbReference>
<proteinExistence type="inferred from homology"/>
<accession>A0A511YT85</accession>
<feature type="binding site" evidence="4">
    <location>
        <begin position="266"/>
        <end position="273"/>
    </location>
    <ligand>
        <name>FAD</name>
        <dbReference type="ChEBI" id="CHEBI:57692"/>
    </ligand>
</feature>
<evidence type="ECO:0000256" key="4">
    <source>
        <dbReference type="PIRSR" id="PIRSR000089-1"/>
    </source>
</evidence>
<dbReference type="GO" id="GO:0009055">
    <property type="term" value="F:electron transfer activity"/>
    <property type="evidence" value="ECO:0007669"/>
    <property type="project" value="InterPro"/>
</dbReference>
<dbReference type="Pfam" id="PF01012">
    <property type="entry name" value="ETF"/>
    <property type="match status" value="1"/>
</dbReference>
<dbReference type="InterPro" id="IPR014730">
    <property type="entry name" value="ETF_a/b_N"/>
</dbReference>
<reference evidence="6 7" key="1">
    <citation type="submission" date="2019-07" db="EMBL/GenBank/DDBJ databases">
        <title>Whole genome shotgun sequence of Actinotalea fermentans NBRC 105374.</title>
        <authorList>
            <person name="Hosoyama A."/>
            <person name="Uohara A."/>
            <person name="Ohji S."/>
            <person name="Ichikawa N."/>
        </authorList>
    </citation>
    <scope>NUCLEOTIDE SEQUENCE [LARGE SCALE GENOMIC DNA]</scope>
    <source>
        <strain evidence="6 7">NBRC 105374</strain>
    </source>
</reference>
<keyword evidence="7" id="KW-1185">Reference proteome</keyword>
<dbReference type="EMBL" id="BJYK01000001">
    <property type="protein sequence ID" value="GEN78399.1"/>
    <property type="molecule type" value="Genomic_DNA"/>
</dbReference>
<feature type="binding site" evidence="4">
    <location>
        <begin position="235"/>
        <end position="236"/>
    </location>
    <ligand>
        <name>FAD</name>
        <dbReference type="ChEBI" id="CHEBI:57692"/>
    </ligand>
</feature>
<comment type="cofactor">
    <cofactor evidence="4">
        <name>FAD</name>
        <dbReference type="ChEBI" id="CHEBI:57692"/>
    </cofactor>
    <text evidence="4">Binds 1 FAD per dimer.</text>
</comment>
<name>A0A511YT85_9CELL</name>
<feature type="binding site" evidence="4">
    <location>
        <position position="287"/>
    </location>
    <ligand>
        <name>FAD</name>
        <dbReference type="ChEBI" id="CHEBI:57692"/>
    </ligand>
</feature>
<protein>
    <submittedName>
        <fullName evidence="6">Electron transfer flavoprotein subunit alpha</fullName>
    </submittedName>
</protein>
<dbReference type="InterPro" id="IPR029035">
    <property type="entry name" value="DHS-like_NAD/FAD-binding_dom"/>
</dbReference>
<sequence length="324" mass="32542">MSGSAIVLVVVEQHGGTLRASATALLTAARALGEPQAVWFGAEPGADALAVLGAHGARVVHVVPGGDAALPDAVAAGLAELAASAGADVVLLASGFGAKEVAARLALATDAALMVDASAVERGADGRVVTTQQAFAASWTLRSAALADRAVVTMRSNAVRAVPLETSVTPEVATVAALLPGDGRVRVVERTTRPTSDRPDVGEATVVVVGGRGTQGDFSPVEDLADALGAAVGATRDATDEGWMPHEAMVGQTGQTISPRLYVGAGVSGAIHHRGGMQASGTIVAVNADPDAPIFEFADFGVVGDLFEVLPQAAAEIRRLRAEG</sequence>
<dbReference type="RefSeq" id="WP_146818926.1">
    <property type="nucleotide sequence ID" value="NZ_BJYK01000001.1"/>
</dbReference>
<dbReference type="Pfam" id="PF00766">
    <property type="entry name" value="ETF_alpha"/>
    <property type="match status" value="1"/>
</dbReference>
<organism evidence="6 7">
    <name type="scientific">Actinotalea fermentans</name>
    <dbReference type="NCBI Taxonomy" id="43671"/>
    <lineage>
        <taxon>Bacteria</taxon>
        <taxon>Bacillati</taxon>
        <taxon>Actinomycetota</taxon>
        <taxon>Actinomycetes</taxon>
        <taxon>Micrococcales</taxon>
        <taxon>Cellulomonadaceae</taxon>
        <taxon>Actinotalea</taxon>
    </lineage>
</organism>
<dbReference type="PIRSF" id="PIRSF000089">
    <property type="entry name" value="Electra_flavoP_a"/>
    <property type="match status" value="1"/>
</dbReference>
<dbReference type="InterPro" id="IPR014731">
    <property type="entry name" value="ETF_asu_C"/>
</dbReference>
<dbReference type="SUPFAM" id="SSF52467">
    <property type="entry name" value="DHS-like NAD/FAD-binding domain"/>
    <property type="match status" value="1"/>
</dbReference>
<keyword evidence="4" id="KW-0274">FAD</keyword>
<evidence type="ECO:0000256" key="1">
    <source>
        <dbReference type="ARBA" id="ARBA00005817"/>
    </source>
</evidence>
<dbReference type="PANTHER" id="PTHR43153">
    <property type="entry name" value="ELECTRON TRANSFER FLAVOPROTEIN ALPHA"/>
    <property type="match status" value="1"/>
</dbReference>
<dbReference type="SMART" id="SM00893">
    <property type="entry name" value="ETF"/>
    <property type="match status" value="1"/>
</dbReference>
<dbReference type="GO" id="GO:0050660">
    <property type="term" value="F:flavin adenine dinucleotide binding"/>
    <property type="evidence" value="ECO:0007669"/>
    <property type="project" value="InterPro"/>
</dbReference>
<dbReference type="GO" id="GO:0033539">
    <property type="term" value="P:fatty acid beta-oxidation using acyl-CoA dehydrogenase"/>
    <property type="evidence" value="ECO:0007669"/>
    <property type="project" value="TreeGrafter"/>
</dbReference>
<dbReference type="InterPro" id="IPR001308">
    <property type="entry name" value="ETF_a/FixB"/>
</dbReference>
<keyword evidence="4" id="KW-0285">Flavoprotein</keyword>
<dbReference type="Gene3D" id="3.40.50.1220">
    <property type="entry name" value="TPP-binding domain"/>
    <property type="match status" value="1"/>
</dbReference>
<gene>
    <name evidence="6" type="ORF">AFE02nite_01330</name>
</gene>
<evidence type="ECO:0000256" key="2">
    <source>
        <dbReference type="ARBA" id="ARBA00011355"/>
    </source>
</evidence>
<comment type="subunit">
    <text evidence="2">Heterodimer of an alpha and a beta subunit.</text>
</comment>
<feature type="binding site" evidence="4">
    <location>
        <position position="212"/>
    </location>
    <ligand>
        <name>FAD</name>
        <dbReference type="ChEBI" id="CHEBI:57692"/>
    </ligand>
</feature>
<comment type="caution">
    <text evidence="6">The sequence shown here is derived from an EMBL/GenBank/DDBJ whole genome shotgun (WGS) entry which is preliminary data.</text>
</comment>
<dbReference type="InterPro" id="IPR014729">
    <property type="entry name" value="Rossmann-like_a/b/a_fold"/>
</dbReference>
<comment type="similarity">
    <text evidence="1">Belongs to the ETF alpha-subunit/FixB family.</text>
</comment>
<evidence type="ECO:0000259" key="5">
    <source>
        <dbReference type="SMART" id="SM00893"/>
    </source>
</evidence>
<feature type="domain" description="Electron transfer flavoprotein alpha/beta-subunit N-terminal" evidence="5">
    <location>
        <begin position="7"/>
        <end position="187"/>
    </location>
</feature>